<dbReference type="Proteomes" id="UP000663823">
    <property type="component" value="Unassembled WGS sequence"/>
</dbReference>
<dbReference type="EMBL" id="CAJOAX010016010">
    <property type="protein sequence ID" value="CAF4160754.1"/>
    <property type="molecule type" value="Genomic_DNA"/>
</dbReference>
<evidence type="ECO:0000313" key="3">
    <source>
        <dbReference type="EMBL" id="CAF4160754.1"/>
    </source>
</evidence>
<reference evidence="3" key="1">
    <citation type="submission" date="2021-02" db="EMBL/GenBank/DDBJ databases">
        <authorList>
            <person name="Nowell W R."/>
        </authorList>
    </citation>
    <scope>NUCLEOTIDE SEQUENCE</scope>
</reference>
<dbReference type="Proteomes" id="UP000663882">
    <property type="component" value="Unassembled WGS sequence"/>
</dbReference>
<evidence type="ECO:0000313" key="2">
    <source>
        <dbReference type="EMBL" id="CAF1482653.1"/>
    </source>
</evidence>
<sequence>MVLRHASARFHLAYEIPIEEDESFGIFAQFVNITVDQLDENSYRSDILAKYDLLKKKQLNQNSDELYDYQELNESFYDNDFDENNASDYRNDENSKST</sequence>
<dbReference type="OrthoDB" id="193905at2759"/>
<protein>
    <submittedName>
        <fullName evidence="3">Uncharacterized protein</fullName>
    </submittedName>
</protein>
<dbReference type="AlphaFoldDB" id="A0A819YJC9"/>
<gene>
    <name evidence="3" type="ORF">OTI717_LOCUS36703</name>
    <name evidence="2" type="ORF">RFH988_LOCUS38057</name>
</gene>
<evidence type="ECO:0000313" key="4">
    <source>
        <dbReference type="Proteomes" id="UP000663823"/>
    </source>
</evidence>
<comment type="caution">
    <text evidence="3">The sequence shown here is derived from an EMBL/GenBank/DDBJ whole genome shotgun (WGS) entry which is preliminary data.</text>
</comment>
<name>A0A819YJC9_9BILA</name>
<evidence type="ECO:0000256" key="1">
    <source>
        <dbReference type="SAM" id="MobiDB-lite"/>
    </source>
</evidence>
<accession>A0A819YJC9</accession>
<feature type="compositionally biased region" description="Basic and acidic residues" evidence="1">
    <location>
        <begin position="89"/>
        <end position="98"/>
    </location>
</feature>
<organism evidence="3 4">
    <name type="scientific">Rotaria sordida</name>
    <dbReference type="NCBI Taxonomy" id="392033"/>
    <lineage>
        <taxon>Eukaryota</taxon>
        <taxon>Metazoa</taxon>
        <taxon>Spiralia</taxon>
        <taxon>Gnathifera</taxon>
        <taxon>Rotifera</taxon>
        <taxon>Eurotatoria</taxon>
        <taxon>Bdelloidea</taxon>
        <taxon>Philodinida</taxon>
        <taxon>Philodinidae</taxon>
        <taxon>Rotaria</taxon>
    </lineage>
</organism>
<proteinExistence type="predicted"/>
<dbReference type="EMBL" id="CAJNOO010008490">
    <property type="protein sequence ID" value="CAF1482653.1"/>
    <property type="molecule type" value="Genomic_DNA"/>
</dbReference>
<feature type="region of interest" description="Disordered" evidence="1">
    <location>
        <begin position="78"/>
        <end position="98"/>
    </location>
</feature>